<gene>
    <name evidence="2" type="ORF">GPECTOR_32g411</name>
</gene>
<dbReference type="AlphaFoldDB" id="A0A150GD89"/>
<evidence type="ECO:0000313" key="3">
    <source>
        <dbReference type="Proteomes" id="UP000075714"/>
    </source>
</evidence>
<organism evidence="2 3">
    <name type="scientific">Gonium pectorale</name>
    <name type="common">Green alga</name>
    <dbReference type="NCBI Taxonomy" id="33097"/>
    <lineage>
        <taxon>Eukaryota</taxon>
        <taxon>Viridiplantae</taxon>
        <taxon>Chlorophyta</taxon>
        <taxon>core chlorophytes</taxon>
        <taxon>Chlorophyceae</taxon>
        <taxon>CS clade</taxon>
        <taxon>Chlamydomonadales</taxon>
        <taxon>Volvocaceae</taxon>
        <taxon>Gonium</taxon>
    </lineage>
</organism>
<dbReference type="EMBL" id="LSYV01000033">
    <property type="protein sequence ID" value="KXZ47799.1"/>
    <property type="molecule type" value="Genomic_DNA"/>
</dbReference>
<keyword evidence="3" id="KW-1185">Reference proteome</keyword>
<dbReference type="Proteomes" id="UP000075714">
    <property type="component" value="Unassembled WGS sequence"/>
</dbReference>
<sequence>MCSLCSRPIDLAHIRAVCKALRAAVEAASPAFSLPRASPLDVGRLLASRPLLTCLTLTPSHLQLRPNLAPLEPHLTSLTVRSNLRCAASQRAGQGAVLLLLGRVAPCLRRLRRLALADCLVGDGWEHLTCLRRLGELDVGGLLEADNRLLRVLPRLGRLQALVLPAPEGYSPRYNQCSAQGLVVCLGQLRSLAAPAVTPAASGSLSAASSYTDLLQLAAATAAAGPAAASIDAGASGGGGDSCSRGVGTVGDGLAAAAAVAAPSPSLRGLTRLEFRGLNYGCHGPEALRNSRPSPASDPAALEAIADCLPGLQRQRQGQLLQQSLPLEVLTRLGGLTSLVLGAHVQLEFPQQQQHCEGALAALAELAELRVLRLRRATAAAWCLPDPFGGRLLEEDECARSVSLFSLPSGTPPLAICSGGGGHPLRMLRETLCAEGGGGGAPGSGERALMLEVWGEEGWVAGANTDAGTPGGATAAAAARMCAAPSVASDYQDIDWELFVEAAHGWPSASGQDLQDGSAGDPGSGCRLSSAGPLKMPDKTPTSTATATAAATAAAVATPLSVSPMCALSWVLDEAGAAAASPAPARRASAASASGYAGAGVAVLAGGGGEQAGKGLSLRQMVRAALGATGHRSGSGGIITAGRWGEAGADCDAAVAVAAAVEAECGSSEQATGPALVRISEPGGPAAAAAAPPPPQAHAVTSPSSGRRGGARFGRLSLQLRRRSLHLPQHATPFAVAAGNALAAAAAGGFGGSGGVGGRVVVGGGGGAMAQASSSPRLSTALSAMAAAAAAASGGEEDADVDGLAAAVGGLAAALPCLEELDLGCWPQARQA</sequence>
<comment type="caution">
    <text evidence="2">The sequence shown here is derived from an EMBL/GenBank/DDBJ whole genome shotgun (WGS) entry which is preliminary data.</text>
</comment>
<reference evidence="3" key="1">
    <citation type="journal article" date="2016" name="Nat. Commun.">
        <title>The Gonium pectorale genome demonstrates co-option of cell cycle regulation during the evolution of multicellularity.</title>
        <authorList>
            <person name="Hanschen E.R."/>
            <person name="Marriage T.N."/>
            <person name="Ferris P.J."/>
            <person name="Hamaji T."/>
            <person name="Toyoda A."/>
            <person name="Fujiyama A."/>
            <person name="Neme R."/>
            <person name="Noguchi H."/>
            <person name="Minakuchi Y."/>
            <person name="Suzuki M."/>
            <person name="Kawai-Toyooka H."/>
            <person name="Smith D.R."/>
            <person name="Sparks H."/>
            <person name="Anderson J."/>
            <person name="Bakaric R."/>
            <person name="Luria V."/>
            <person name="Karger A."/>
            <person name="Kirschner M.W."/>
            <person name="Durand P.M."/>
            <person name="Michod R.E."/>
            <person name="Nozaki H."/>
            <person name="Olson B.J."/>
        </authorList>
    </citation>
    <scope>NUCLEOTIDE SEQUENCE [LARGE SCALE GENOMIC DNA]</scope>
    <source>
        <strain evidence="3">NIES-2863</strain>
    </source>
</reference>
<evidence type="ECO:0000256" key="1">
    <source>
        <dbReference type="SAM" id="MobiDB-lite"/>
    </source>
</evidence>
<evidence type="ECO:0000313" key="2">
    <source>
        <dbReference type="EMBL" id="KXZ47799.1"/>
    </source>
</evidence>
<accession>A0A150GD89</accession>
<proteinExistence type="predicted"/>
<feature type="region of interest" description="Disordered" evidence="1">
    <location>
        <begin position="682"/>
        <end position="711"/>
    </location>
</feature>
<name>A0A150GD89_GONPE</name>
<protein>
    <submittedName>
        <fullName evidence="2">Uncharacterized protein</fullName>
    </submittedName>
</protein>
<feature type="region of interest" description="Disordered" evidence="1">
    <location>
        <begin position="509"/>
        <end position="543"/>
    </location>
</feature>